<feature type="region of interest" description="Disordered" evidence="1">
    <location>
        <begin position="1"/>
        <end position="22"/>
    </location>
</feature>
<accession>A0AAD8WCK8</accession>
<evidence type="ECO:0000313" key="2">
    <source>
        <dbReference type="EMBL" id="KAK1649204.1"/>
    </source>
</evidence>
<gene>
    <name evidence="2" type="ORF">QYE76_067009</name>
</gene>
<dbReference type="EMBL" id="JAUUTY010000004">
    <property type="protein sequence ID" value="KAK1649204.1"/>
    <property type="molecule type" value="Genomic_DNA"/>
</dbReference>
<evidence type="ECO:0000256" key="1">
    <source>
        <dbReference type="SAM" id="MobiDB-lite"/>
    </source>
</evidence>
<feature type="region of interest" description="Disordered" evidence="1">
    <location>
        <begin position="310"/>
        <end position="338"/>
    </location>
</feature>
<evidence type="ECO:0000313" key="3">
    <source>
        <dbReference type="Proteomes" id="UP001231189"/>
    </source>
</evidence>
<organism evidence="2 3">
    <name type="scientific">Lolium multiflorum</name>
    <name type="common">Italian ryegrass</name>
    <name type="synonym">Lolium perenne subsp. multiflorum</name>
    <dbReference type="NCBI Taxonomy" id="4521"/>
    <lineage>
        <taxon>Eukaryota</taxon>
        <taxon>Viridiplantae</taxon>
        <taxon>Streptophyta</taxon>
        <taxon>Embryophyta</taxon>
        <taxon>Tracheophyta</taxon>
        <taxon>Spermatophyta</taxon>
        <taxon>Magnoliopsida</taxon>
        <taxon>Liliopsida</taxon>
        <taxon>Poales</taxon>
        <taxon>Poaceae</taxon>
        <taxon>BOP clade</taxon>
        <taxon>Pooideae</taxon>
        <taxon>Poodae</taxon>
        <taxon>Poeae</taxon>
        <taxon>Poeae Chloroplast Group 2 (Poeae type)</taxon>
        <taxon>Loliodinae</taxon>
        <taxon>Loliinae</taxon>
        <taxon>Lolium</taxon>
    </lineage>
</organism>
<reference evidence="2" key="1">
    <citation type="submission" date="2023-07" db="EMBL/GenBank/DDBJ databases">
        <title>A chromosome-level genome assembly of Lolium multiflorum.</title>
        <authorList>
            <person name="Chen Y."/>
            <person name="Copetti D."/>
            <person name="Kolliker R."/>
            <person name="Studer B."/>
        </authorList>
    </citation>
    <scope>NUCLEOTIDE SEQUENCE</scope>
    <source>
        <strain evidence="2">02402/16</strain>
        <tissue evidence="2">Leaf</tissue>
    </source>
</reference>
<comment type="caution">
    <text evidence="2">The sequence shown here is derived from an EMBL/GenBank/DDBJ whole genome shotgun (WGS) entry which is preliminary data.</text>
</comment>
<name>A0AAD8WCK8_LOLMU</name>
<proteinExistence type="predicted"/>
<protein>
    <submittedName>
        <fullName evidence="2">Uncharacterized protein</fullName>
    </submittedName>
</protein>
<dbReference type="AlphaFoldDB" id="A0AAD8WCK8"/>
<keyword evidence="3" id="KW-1185">Reference proteome</keyword>
<sequence>MPCPRSPSHGIGQPKHAQHHARTCQARGERALERARASRASTLPSFPCISTTIGAASTRSSPSTIAATPRLADGTRSFLVLDNDASTQQSPAGTSMEMEPFVQTEVYQLGNGGDMIFERDLHALSEFLGRSPPEFYGGQVNDQPGGQLQWVIMADLPGKPESPMFGKIQFSLRENTWADGLARALQEGLARLCGQNAMALQGGHFAHLARHNSLGVPLNLPFHPVLRHHVDHLDFMLCETRTELDNFRGLANYAYAQMVQKDETIKVIAKERRTLRRVNAKQDYTINRLRAKIAALKETIRTQEDQLQALEGEGEGEDIQGDGYTYVSNDNDYEEDDDLDFYPVEDEVVPITVDGE</sequence>
<dbReference type="Proteomes" id="UP001231189">
    <property type="component" value="Unassembled WGS sequence"/>
</dbReference>